<dbReference type="GO" id="GO:0015074">
    <property type="term" value="P:DNA integration"/>
    <property type="evidence" value="ECO:0007669"/>
    <property type="project" value="InterPro"/>
</dbReference>
<dbReference type="PROSITE" id="PS50994">
    <property type="entry name" value="INTEGRASE"/>
    <property type="match status" value="1"/>
</dbReference>
<protein>
    <recommendedName>
        <fullName evidence="1">RNA-directed DNA polymerase</fullName>
        <ecNumber evidence="1">2.7.7.49</ecNumber>
    </recommendedName>
</protein>
<evidence type="ECO:0000256" key="1">
    <source>
        <dbReference type="ARBA" id="ARBA00012493"/>
    </source>
</evidence>
<dbReference type="InterPro" id="IPR050951">
    <property type="entry name" value="Retrovirus_Pol_polyprotein"/>
</dbReference>
<reference evidence="2" key="1">
    <citation type="journal article" date="2014" name="Nat. Genet.">
        <title>Genome and transcriptome of the porcine whipworm Trichuris suis.</title>
        <authorList>
            <person name="Jex A.R."/>
            <person name="Nejsum P."/>
            <person name="Schwarz E.M."/>
            <person name="Hu L."/>
            <person name="Young N.D."/>
            <person name="Hall R.S."/>
            <person name="Korhonen P.K."/>
            <person name="Liao S."/>
            <person name="Thamsborg S."/>
            <person name="Xia J."/>
            <person name="Xu P."/>
            <person name="Wang S."/>
            <person name="Scheerlinck J.P."/>
            <person name="Hofmann A."/>
            <person name="Sternberg P.W."/>
            <person name="Wang J."/>
            <person name="Gasser R.B."/>
        </authorList>
    </citation>
    <scope>NUCLEOTIDE SEQUENCE [LARGE SCALE GENOMIC DNA]</scope>
    <source>
        <strain evidence="2">DCEP-RM93F</strain>
    </source>
</reference>
<dbReference type="InterPro" id="IPR012337">
    <property type="entry name" value="RNaseH-like_sf"/>
</dbReference>
<dbReference type="GO" id="GO:0003676">
    <property type="term" value="F:nucleic acid binding"/>
    <property type="evidence" value="ECO:0007669"/>
    <property type="project" value="InterPro"/>
</dbReference>
<sequence length="156" mass="18106">MTRPYVPASMRREIFDALHTLSYPSIRATRRLIRQHYVWPSMNRDVGQSARICLPCQRTKVHRHTRAPPTVFQVPDRRFDHVHLDVVGPLLPPRGCTYLLTMVDRFTRWLEAVPISNASPELIARAFISTWIARFGIPAVVTTDQGRQFQSSLWKE</sequence>
<dbReference type="AlphaFoldDB" id="A0A085MXY6"/>
<name>A0A085MXY6_9BILA</name>
<dbReference type="Pfam" id="PF00665">
    <property type="entry name" value="rve"/>
    <property type="match status" value="1"/>
</dbReference>
<dbReference type="GO" id="GO:0003964">
    <property type="term" value="F:RNA-directed DNA polymerase activity"/>
    <property type="evidence" value="ECO:0007669"/>
    <property type="project" value="UniProtKB-EC"/>
</dbReference>
<dbReference type="EC" id="2.7.7.49" evidence="1"/>
<evidence type="ECO:0000313" key="2">
    <source>
        <dbReference type="EMBL" id="KFD62082.1"/>
    </source>
</evidence>
<dbReference type="Proteomes" id="UP000030758">
    <property type="component" value="Unassembled WGS sequence"/>
</dbReference>
<dbReference type="SUPFAM" id="SSF53098">
    <property type="entry name" value="Ribonuclease H-like"/>
    <property type="match status" value="1"/>
</dbReference>
<dbReference type="PANTHER" id="PTHR37984">
    <property type="entry name" value="PROTEIN CBG26694"/>
    <property type="match status" value="1"/>
</dbReference>
<dbReference type="Pfam" id="PF17921">
    <property type="entry name" value="Integrase_H2C2"/>
    <property type="match status" value="1"/>
</dbReference>
<proteinExistence type="predicted"/>
<dbReference type="PANTHER" id="PTHR37984:SF15">
    <property type="entry name" value="INTEGRASE CATALYTIC DOMAIN-CONTAINING PROTEIN"/>
    <property type="match status" value="1"/>
</dbReference>
<organism evidence="2">
    <name type="scientific">Trichuris suis</name>
    <name type="common">pig whipworm</name>
    <dbReference type="NCBI Taxonomy" id="68888"/>
    <lineage>
        <taxon>Eukaryota</taxon>
        <taxon>Metazoa</taxon>
        <taxon>Ecdysozoa</taxon>
        <taxon>Nematoda</taxon>
        <taxon>Enoplea</taxon>
        <taxon>Dorylaimia</taxon>
        <taxon>Trichinellida</taxon>
        <taxon>Trichuridae</taxon>
        <taxon>Trichuris</taxon>
    </lineage>
</organism>
<dbReference type="InterPro" id="IPR001584">
    <property type="entry name" value="Integrase_cat-core"/>
</dbReference>
<accession>A0A085MXY6</accession>
<dbReference type="Gene3D" id="1.10.340.70">
    <property type="match status" value="1"/>
</dbReference>
<dbReference type="OrthoDB" id="5832112at2759"/>
<dbReference type="Gene3D" id="3.30.420.10">
    <property type="entry name" value="Ribonuclease H-like superfamily/Ribonuclease H"/>
    <property type="match status" value="1"/>
</dbReference>
<dbReference type="InterPro" id="IPR036397">
    <property type="entry name" value="RNaseH_sf"/>
</dbReference>
<dbReference type="EMBL" id="KL367602">
    <property type="protein sequence ID" value="KFD62082.1"/>
    <property type="molecule type" value="Genomic_DNA"/>
</dbReference>
<gene>
    <name evidence="2" type="ORF">M514_25684</name>
</gene>
<dbReference type="InterPro" id="IPR041588">
    <property type="entry name" value="Integrase_H2C2"/>
</dbReference>